<organism evidence="1 2">
    <name type="scientific">Metapseudomonas otitidis</name>
    <dbReference type="NCBI Taxonomy" id="319939"/>
    <lineage>
        <taxon>Bacteria</taxon>
        <taxon>Pseudomonadati</taxon>
        <taxon>Pseudomonadota</taxon>
        <taxon>Gammaproteobacteria</taxon>
        <taxon>Pseudomonadales</taxon>
        <taxon>Pseudomonadaceae</taxon>
        <taxon>Metapseudomonas</taxon>
    </lineage>
</organism>
<dbReference type="EMBL" id="JAWJUL010000637">
    <property type="protein sequence ID" value="MDV3444058.1"/>
    <property type="molecule type" value="Genomic_DNA"/>
</dbReference>
<comment type="caution">
    <text evidence="1">The sequence shown here is derived from an EMBL/GenBank/DDBJ whole genome shotgun (WGS) entry which is preliminary data.</text>
</comment>
<reference evidence="1 2" key="1">
    <citation type="submission" date="2023-10" db="EMBL/GenBank/DDBJ databases">
        <title>Pseudomonas otitidis isolated from a paediatric patient with cystic fibrosis in Chile.</title>
        <authorList>
            <person name="Amsteins-Romero L."/>
            <person name="Opazo-Capurro A."/>
            <person name="Matus-Kohler M."/>
            <person name="Gonzalez-Rocha G."/>
        </authorList>
    </citation>
    <scope>NUCLEOTIDE SEQUENCE [LARGE SCALE GENOMIC DNA]</scope>
    <source>
        <strain evidence="1 2">P-714</strain>
    </source>
</reference>
<dbReference type="Proteomes" id="UP001273935">
    <property type="component" value="Unassembled WGS sequence"/>
</dbReference>
<accession>A0ABU3Y1M5</accession>
<evidence type="ECO:0000313" key="2">
    <source>
        <dbReference type="Proteomes" id="UP001273935"/>
    </source>
</evidence>
<sequence length="69" mass="7439">SQFTHGVRWQPFEFEPTPYMGFDESLDLFGDGSVVLDEHGGVIDRDGPGPLAALHGEGVKGFRAGGLHQ</sequence>
<gene>
    <name evidence="1" type="ORF">R0G64_32685</name>
</gene>
<feature type="non-terminal residue" evidence="1">
    <location>
        <position position="69"/>
    </location>
</feature>
<feature type="non-terminal residue" evidence="1">
    <location>
        <position position="1"/>
    </location>
</feature>
<evidence type="ECO:0000313" key="1">
    <source>
        <dbReference type="EMBL" id="MDV3444058.1"/>
    </source>
</evidence>
<name>A0ABU3Y1M5_9GAMM</name>
<protein>
    <submittedName>
        <fullName evidence="1">Uncharacterized protein</fullName>
    </submittedName>
</protein>
<keyword evidence="2" id="KW-1185">Reference proteome</keyword>
<proteinExistence type="predicted"/>